<gene>
    <name evidence="4" type="ORF">SCP_0407790</name>
</gene>
<feature type="region of interest" description="Disordered" evidence="2">
    <location>
        <begin position="108"/>
        <end position="222"/>
    </location>
</feature>
<dbReference type="InterPro" id="IPR036390">
    <property type="entry name" value="WH_DNA-bd_sf"/>
</dbReference>
<feature type="compositionally biased region" description="Low complexity" evidence="2">
    <location>
        <begin position="147"/>
        <end position="159"/>
    </location>
</feature>
<organism evidence="4 5">
    <name type="scientific">Sparassis crispa</name>
    <dbReference type="NCBI Taxonomy" id="139825"/>
    <lineage>
        <taxon>Eukaryota</taxon>
        <taxon>Fungi</taxon>
        <taxon>Dikarya</taxon>
        <taxon>Basidiomycota</taxon>
        <taxon>Agaricomycotina</taxon>
        <taxon>Agaricomycetes</taxon>
        <taxon>Polyporales</taxon>
        <taxon>Sparassidaceae</taxon>
        <taxon>Sparassis</taxon>
    </lineage>
</organism>
<dbReference type="OrthoDB" id="1110759at2759"/>
<dbReference type="InterPro" id="IPR036388">
    <property type="entry name" value="WH-like_DNA-bd_sf"/>
</dbReference>
<dbReference type="STRING" id="139825.A0A401GJQ6"/>
<dbReference type="InterPro" id="IPR005818">
    <property type="entry name" value="Histone_H1/H5_H15"/>
</dbReference>
<evidence type="ECO:0000259" key="3">
    <source>
        <dbReference type="PROSITE" id="PS51504"/>
    </source>
</evidence>
<sequence>MVSQPATKAISKKAKTSRVAPAPKADVKSTASHPSWKDMVKDCITEHSQDARTGVSRATIKKFISEKYNVEFTGMNASQLNRAIAHGAEHGIFSLPKGPSGKVKLAPKLKPAPANENVKPLGTKKTNKDTSAAAPSAKPAVKKVAVKKATAAPKKTSSAKVEKKKPAAKAAVAAKAASKAKPASKAKTATKKTAAKPKSAAKPQSAAKPISATKPRSTKTAV</sequence>
<dbReference type="GO" id="GO:0000786">
    <property type="term" value="C:nucleosome"/>
    <property type="evidence" value="ECO:0007669"/>
    <property type="project" value="InterPro"/>
</dbReference>
<reference evidence="4 5" key="1">
    <citation type="journal article" date="2018" name="Sci. Rep.">
        <title>Genome sequence of the cauliflower mushroom Sparassis crispa (Hanabiratake) and its association with beneficial usage.</title>
        <authorList>
            <person name="Kiyama R."/>
            <person name="Furutani Y."/>
            <person name="Kawaguchi K."/>
            <person name="Nakanishi T."/>
        </authorList>
    </citation>
    <scope>NUCLEOTIDE SEQUENCE [LARGE SCALE GENOMIC DNA]</scope>
</reference>
<feature type="compositionally biased region" description="Basic residues" evidence="2">
    <location>
        <begin position="182"/>
        <end position="195"/>
    </location>
</feature>
<dbReference type="SUPFAM" id="SSF46785">
    <property type="entry name" value="Winged helix' DNA-binding domain"/>
    <property type="match status" value="1"/>
</dbReference>
<dbReference type="GO" id="GO:0006334">
    <property type="term" value="P:nucleosome assembly"/>
    <property type="evidence" value="ECO:0007669"/>
    <property type="project" value="InterPro"/>
</dbReference>
<dbReference type="Pfam" id="PF00538">
    <property type="entry name" value="Linker_histone"/>
    <property type="match status" value="1"/>
</dbReference>
<feature type="compositionally biased region" description="Low complexity" evidence="2">
    <location>
        <begin position="168"/>
        <end position="181"/>
    </location>
</feature>
<feature type="domain" description="H15" evidence="3">
    <location>
        <begin position="32"/>
        <end position="107"/>
    </location>
</feature>
<dbReference type="PROSITE" id="PS51504">
    <property type="entry name" value="H15"/>
    <property type="match status" value="1"/>
</dbReference>
<proteinExistence type="predicted"/>
<dbReference type="Proteomes" id="UP000287166">
    <property type="component" value="Unassembled WGS sequence"/>
</dbReference>
<dbReference type="GO" id="GO:0003677">
    <property type="term" value="F:DNA binding"/>
    <property type="evidence" value="ECO:0007669"/>
    <property type="project" value="InterPro"/>
</dbReference>
<dbReference type="AlphaFoldDB" id="A0A401GJQ6"/>
<evidence type="ECO:0000313" key="5">
    <source>
        <dbReference type="Proteomes" id="UP000287166"/>
    </source>
</evidence>
<comment type="caution">
    <text evidence="4">The sequence shown here is derived from an EMBL/GenBank/DDBJ whole genome shotgun (WGS) entry which is preliminary data.</text>
</comment>
<feature type="compositionally biased region" description="Low complexity" evidence="2">
    <location>
        <begin position="130"/>
        <end position="139"/>
    </location>
</feature>
<feature type="region of interest" description="Disordered" evidence="2">
    <location>
        <begin position="1"/>
        <end position="35"/>
    </location>
</feature>
<dbReference type="SMART" id="SM00526">
    <property type="entry name" value="H15"/>
    <property type="match status" value="1"/>
</dbReference>
<dbReference type="RefSeq" id="XP_027613308.1">
    <property type="nucleotide sequence ID" value="XM_027757507.1"/>
</dbReference>
<evidence type="ECO:0000256" key="1">
    <source>
        <dbReference type="ARBA" id="ARBA00020833"/>
    </source>
</evidence>
<protein>
    <recommendedName>
        <fullName evidence="1">Histone H1</fullName>
    </recommendedName>
</protein>
<accession>A0A401GJQ6</accession>
<keyword evidence="5" id="KW-1185">Reference proteome</keyword>
<evidence type="ECO:0000256" key="2">
    <source>
        <dbReference type="SAM" id="MobiDB-lite"/>
    </source>
</evidence>
<dbReference type="Gene3D" id="1.10.10.10">
    <property type="entry name" value="Winged helix-like DNA-binding domain superfamily/Winged helix DNA-binding domain"/>
    <property type="match status" value="1"/>
</dbReference>
<dbReference type="EMBL" id="BFAD01000004">
    <property type="protein sequence ID" value="GBE82395.1"/>
    <property type="molecule type" value="Genomic_DNA"/>
</dbReference>
<dbReference type="GeneID" id="38779312"/>
<name>A0A401GJQ6_9APHY</name>
<evidence type="ECO:0000313" key="4">
    <source>
        <dbReference type="EMBL" id="GBE82395.1"/>
    </source>
</evidence>
<feature type="compositionally biased region" description="Low complexity" evidence="2">
    <location>
        <begin position="196"/>
        <end position="212"/>
    </location>
</feature>
<dbReference type="InParanoid" id="A0A401GJQ6"/>